<name>F6AAA0_PSEF1</name>
<proteinExistence type="predicted"/>
<accession>F6AAA0</accession>
<organism evidence="2 3">
    <name type="scientific">Pseudomonas fulva (strain 12-X)</name>
    <dbReference type="NCBI Taxonomy" id="743720"/>
    <lineage>
        <taxon>Bacteria</taxon>
        <taxon>Pseudomonadati</taxon>
        <taxon>Pseudomonadota</taxon>
        <taxon>Gammaproteobacteria</taxon>
        <taxon>Pseudomonadales</taxon>
        <taxon>Pseudomonadaceae</taxon>
        <taxon>Pseudomonas</taxon>
    </lineage>
</organism>
<dbReference type="STRING" id="743720.Psefu_4375"/>
<evidence type="ECO:0000313" key="3">
    <source>
        <dbReference type="Proteomes" id="UP000000686"/>
    </source>
</evidence>
<feature type="compositionally biased region" description="Polar residues" evidence="1">
    <location>
        <begin position="21"/>
        <end position="35"/>
    </location>
</feature>
<keyword evidence="3" id="KW-1185">Reference proteome</keyword>
<dbReference type="EMBL" id="CP002727">
    <property type="protein sequence ID" value="AEF24327.1"/>
    <property type="molecule type" value="Genomic_DNA"/>
</dbReference>
<gene>
    <name evidence="2" type="ordered locus">Psefu_4375</name>
</gene>
<reference evidence="2 3" key="1">
    <citation type="submission" date="2011-04" db="EMBL/GenBank/DDBJ databases">
        <title>Complete sequence of Pseudomonas fulva 12-X.</title>
        <authorList>
            <consortium name="US DOE Joint Genome Institute"/>
            <person name="Lucas S."/>
            <person name="Han J."/>
            <person name="Lapidus A."/>
            <person name="Cheng J.-F."/>
            <person name="Goodwin L."/>
            <person name="Pitluck S."/>
            <person name="Peters L."/>
            <person name="Mikhailova N."/>
            <person name="Pagani I."/>
            <person name="Davenport K."/>
            <person name="Han C."/>
            <person name="Tapia R."/>
            <person name="Land M."/>
            <person name="Hauser L."/>
            <person name="Kyrpides N."/>
            <person name="Ivanova N."/>
            <person name="Pagani I."/>
            <person name="Lcollab F.I."/>
            <person name="Woyke T."/>
        </authorList>
    </citation>
    <scope>NUCLEOTIDE SEQUENCE [LARGE SCALE GENOMIC DNA]</scope>
    <source>
        <strain evidence="3">12-X</strain>
    </source>
</reference>
<dbReference type="HOGENOM" id="CLU_3010870_0_0_6"/>
<protein>
    <submittedName>
        <fullName evidence="2">Uncharacterized protein</fullName>
    </submittedName>
</protein>
<dbReference type="Proteomes" id="UP000000686">
    <property type="component" value="Chromosome"/>
</dbReference>
<dbReference type="KEGG" id="pfv:Psefu_4375"/>
<dbReference type="AlphaFoldDB" id="F6AAA0"/>
<evidence type="ECO:0000256" key="1">
    <source>
        <dbReference type="SAM" id="MobiDB-lite"/>
    </source>
</evidence>
<sequence length="56" mass="6101">MLKKSLQCPSLYSVADAASVPAQSGLPTTQDSRGCTRNRHPEHRLSEAFKQGLAYP</sequence>
<evidence type="ECO:0000313" key="2">
    <source>
        <dbReference type="EMBL" id="AEF24327.1"/>
    </source>
</evidence>
<feature type="region of interest" description="Disordered" evidence="1">
    <location>
        <begin position="19"/>
        <end position="56"/>
    </location>
</feature>